<dbReference type="InterPro" id="IPR000835">
    <property type="entry name" value="HTH_MarR-typ"/>
</dbReference>
<evidence type="ECO:0000259" key="1">
    <source>
        <dbReference type="PROSITE" id="PS50995"/>
    </source>
</evidence>
<sequence length="154" mass="17077">MNDLVKPQGCTSLKLRELQRVVAQRYDAEVGKSGLKTTQYSLLSHIQSLAPVRPGELARVMHMDASTLTRNLRPLQEQGWVVVSEGEDARSRSVSLTPEGLAKRQEARRHWRAAQEALNERLGPDRVAALHALIDESLAMLDETEPEAEADGTV</sequence>
<dbReference type="Pfam" id="PF12802">
    <property type="entry name" value="MarR_2"/>
    <property type="match status" value="1"/>
</dbReference>
<reference evidence="2 3" key="1">
    <citation type="submission" date="2018-07" db="EMBL/GenBank/DDBJ databases">
        <title>Exploring interactions and the metabolic potential of the ultra-small soil bacteria Hylemonella gracilis.</title>
        <authorList>
            <person name="Tyc O."/>
            <person name="Kulkarni P."/>
            <person name="Gawehns F."/>
            <person name="Hundscheid M."/>
            <person name="Zweers H."/>
            <person name="Garbeva P."/>
        </authorList>
    </citation>
    <scope>NUCLEOTIDE SEQUENCE [LARGE SCALE GENOMIC DNA]</scope>
    <source>
        <strain evidence="2 3">NS1</strain>
    </source>
</reference>
<dbReference type="SUPFAM" id="SSF46785">
    <property type="entry name" value="Winged helix' DNA-binding domain"/>
    <property type="match status" value="1"/>
</dbReference>
<dbReference type="Proteomes" id="UP000292939">
    <property type="component" value="Chromosome"/>
</dbReference>
<dbReference type="InterPro" id="IPR039422">
    <property type="entry name" value="MarR/SlyA-like"/>
</dbReference>
<dbReference type="AlphaFoldDB" id="A0A4V1A2I6"/>
<dbReference type="EMBL" id="CP031395">
    <property type="protein sequence ID" value="QBK06179.1"/>
    <property type="molecule type" value="Genomic_DNA"/>
</dbReference>
<evidence type="ECO:0000313" key="3">
    <source>
        <dbReference type="Proteomes" id="UP000292939"/>
    </source>
</evidence>
<name>A0A4V1A2I6_9BURK</name>
<dbReference type="KEGG" id="hgr:DW355_16970"/>
<dbReference type="RefSeq" id="WP_131281882.1">
    <property type="nucleotide sequence ID" value="NZ_CP031395.1"/>
</dbReference>
<gene>
    <name evidence="2" type="ORF">DW355_16970</name>
</gene>
<dbReference type="GO" id="GO:0003700">
    <property type="term" value="F:DNA-binding transcription factor activity"/>
    <property type="evidence" value="ECO:0007669"/>
    <property type="project" value="InterPro"/>
</dbReference>
<dbReference type="InterPro" id="IPR036388">
    <property type="entry name" value="WH-like_DNA-bd_sf"/>
</dbReference>
<dbReference type="OrthoDB" id="8964931at2"/>
<dbReference type="PROSITE" id="PS50995">
    <property type="entry name" value="HTH_MARR_2"/>
    <property type="match status" value="1"/>
</dbReference>
<feature type="domain" description="HTH marR-type" evidence="1">
    <location>
        <begin position="11"/>
        <end position="139"/>
    </location>
</feature>
<organism evidence="2 3">
    <name type="scientific">Hylemonella gracilis</name>
    <dbReference type="NCBI Taxonomy" id="80880"/>
    <lineage>
        <taxon>Bacteria</taxon>
        <taxon>Pseudomonadati</taxon>
        <taxon>Pseudomonadota</taxon>
        <taxon>Betaproteobacteria</taxon>
        <taxon>Burkholderiales</taxon>
        <taxon>Comamonadaceae</taxon>
        <taxon>Hylemonella</taxon>
    </lineage>
</organism>
<evidence type="ECO:0000313" key="2">
    <source>
        <dbReference type="EMBL" id="QBK06179.1"/>
    </source>
</evidence>
<dbReference type="SMART" id="SM00347">
    <property type="entry name" value="HTH_MARR"/>
    <property type="match status" value="1"/>
</dbReference>
<protein>
    <submittedName>
        <fullName evidence="2">MarR family transcriptional regulator</fullName>
    </submittedName>
</protein>
<dbReference type="Gene3D" id="1.10.10.10">
    <property type="entry name" value="Winged helix-like DNA-binding domain superfamily/Winged helix DNA-binding domain"/>
    <property type="match status" value="1"/>
</dbReference>
<dbReference type="PANTHER" id="PTHR33164">
    <property type="entry name" value="TRANSCRIPTIONAL REGULATOR, MARR FAMILY"/>
    <property type="match status" value="1"/>
</dbReference>
<dbReference type="PANTHER" id="PTHR33164:SF105">
    <property type="entry name" value="TRANSCRIPTIONAL REPRESSOR PROTEIN-RELATED"/>
    <property type="match status" value="1"/>
</dbReference>
<proteinExistence type="predicted"/>
<dbReference type="InterPro" id="IPR036390">
    <property type="entry name" value="WH_DNA-bd_sf"/>
</dbReference>
<accession>A0A4V1A2I6</accession>
<dbReference type="GO" id="GO:0006950">
    <property type="term" value="P:response to stress"/>
    <property type="evidence" value="ECO:0007669"/>
    <property type="project" value="TreeGrafter"/>
</dbReference>